<dbReference type="GO" id="GO:0016491">
    <property type="term" value="F:oxidoreductase activity"/>
    <property type="evidence" value="ECO:0007669"/>
    <property type="project" value="InterPro"/>
</dbReference>
<evidence type="ECO:0000313" key="2">
    <source>
        <dbReference type="EMBL" id="SFQ28010.1"/>
    </source>
</evidence>
<dbReference type="Gene3D" id="3.40.109.10">
    <property type="entry name" value="NADH Oxidase"/>
    <property type="match status" value="1"/>
</dbReference>
<protein>
    <submittedName>
        <fullName evidence="2">3-hydroxypropanoate dehydrogenase</fullName>
    </submittedName>
</protein>
<sequence length="208" mass="23500">MTETKDEATLPILPSLEAAGRSILFYDARTPKAFLPRPVTEEELRRVWDLARWPPTSMNSQPLRILFVRSAAARKRLVTHMWAPNRAKVEAAPVTAVLAWDTRFHDRCTETAPDKPGLREMYDSNERLHRLTGEYNGALQAAYFLLAVRATGLGAGPMSGFDAESLDDDFFPDGHLKSQLVVNIGHPDPRSYTTRQLRLDADDVLRWI</sequence>
<dbReference type="Pfam" id="PF00881">
    <property type="entry name" value="Nitroreductase"/>
    <property type="match status" value="1"/>
</dbReference>
<reference evidence="2 3" key="1">
    <citation type="submission" date="2016-10" db="EMBL/GenBank/DDBJ databases">
        <authorList>
            <person name="de Groot N.N."/>
        </authorList>
    </citation>
    <scope>NUCLEOTIDE SEQUENCE [LARGE SCALE GENOMIC DNA]</scope>
    <source>
        <strain evidence="2 3">DSM 43067</strain>
    </source>
</reference>
<feature type="domain" description="Nitroreductase" evidence="1">
    <location>
        <begin position="29"/>
        <end position="184"/>
    </location>
</feature>
<accession>A0A1I5X7R4</accession>
<dbReference type="InParanoid" id="A0A1I5X7R4"/>
<dbReference type="OrthoDB" id="9784375at2"/>
<dbReference type="PANTHER" id="PTHR43543:SF1">
    <property type="entry name" value="MALONIC SEMIALDEHYDE REDUCTASE RUTE-RELATED"/>
    <property type="match status" value="1"/>
</dbReference>
<dbReference type="InterPro" id="IPR050461">
    <property type="entry name" value="Nitroreductase_HadB/RutE"/>
</dbReference>
<dbReference type="InterPro" id="IPR000415">
    <property type="entry name" value="Nitroreductase-like"/>
</dbReference>
<gene>
    <name evidence="2" type="ORF">SAMN04489713_1262</name>
</gene>
<dbReference type="STRING" id="1993.SAMN04489713_1262"/>
<dbReference type="AlphaFoldDB" id="A0A1I5X7R4"/>
<dbReference type="Proteomes" id="UP000183413">
    <property type="component" value="Unassembled WGS sequence"/>
</dbReference>
<dbReference type="eggNOG" id="COG0778">
    <property type="taxonomic scope" value="Bacteria"/>
</dbReference>
<dbReference type="SUPFAM" id="SSF55469">
    <property type="entry name" value="FMN-dependent nitroreductase-like"/>
    <property type="match status" value="1"/>
</dbReference>
<evidence type="ECO:0000313" key="3">
    <source>
        <dbReference type="Proteomes" id="UP000183413"/>
    </source>
</evidence>
<evidence type="ECO:0000259" key="1">
    <source>
        <dbReference type="Pfam" id="PF00881"/>
    </source>
</evidence>
<dbReference type="RefSeq" id="WP_075024602.1">
    <property type="nucleotide sequence ID" value="NZ_FOVH01000026.1"/>
</dbReference>
<dbReference type="NCBIfam" id="NF003768">
    <property type="entry name" value="PRK05365.1"/>
    <property type="match status" value="1"/>
</dbReference>
<dbReference type="PANTHER" id="PTHR43543">
    <property type="entry name" value="MALONIC SEMIALDEHYDE REDUCTASE RUTE-RELATED"/>
    <property type="match status" value="1"/>
</dbReference>
<dbReference type="InterPro" id="IPR029479">
    <property type="entry name" value="Nitroreductase"/>
</dbReference>
<organism evidence="2 3">
    <name type="scientific">Actinomadura madurae</name>
    <dbReference type="NCBI Taxonomy" id="1993"/>
    <lineage>
        <taxon>Bacteria</taxon>
        <taxon>Bacillati</taxon>
        <taxon>Actinomycetota</taxon>
        <taxon>Actinomycetes</taxon>
        <taxon>Streptosporangiales</taxon>
        <taxon>Thermomonosporaceae</taxon>
        <taxon>Actinomadura</taxon>
    </lineage>
</organism>
<dbReference type="EMBL" id="FOVH01000026">
    <property type="protein sequence ID" value="SFQ28010.1"/>
    <property type="molecule type" value="Genomic_DNA"/>
</dbReference>
<keyword evidence="3" id="KW-1185">Reference proteome</keyword>
<name>A0A1I5X7R4_9ACTN</name>
<proteinExistence type="predicted"/>